<protein>
    <submittedName>
        <fullName evidence="1">CRISPR-associated protein Csy4</fullName>
    </submittedName>
</protein>
<dbReference type="AlphaFoldDB" id="W0DWZ2"/>
<dbReference type="GO" id="GO:0043571">
    <property type="term" value="P:maintenance of CRISPR repeat elements"/>
    <property type="evidence" value="ECO:0007669"/>
    <property type="project" value="InterPro"/>
</dbReference>
<accession>W0DWZ2</accession>
<dbReference type="KEGG" id="tao:THIAE_06800"/>
<evidence type="ECO:0000313" key="1">
    <source>
        <dbReference type="EMBL" id="AHF01504.1"/>
    </source>
</evidence>
<dbReference type="RefSeq" id="WP_006461041.1">
    <property type="nucleotide sequence ID" value="NZ_CP007030.1"/>
</dbReference>
<organism evidence="1 2">
    <name type="scientific">Thiomicrospira aerophila AL3</name>
    <dbReference type="NCBI Taxonomy" id="717772"/>
    <lineage>
        <taxon>Bacteria</taxon>
        <taxon>Pseudomonadati</taxon>
        <taxon>Pseudomonadota</taxon>
        <taxon>Gammaproteobacteria</taxon>
        <taxon>Thiotrichales</taxon>
        <taxon>Piscirickettsiaceae</taxon>
        <taxon>Thiomicrospira</taxon>
    </lineage>
</organism>
<dbReference type="Gene3D" id="3.30.70.2540">
    <property type="entry name" value="CRISPR-associated endoribonuclease Cas6/Csy4"/>
    <property type="match status" value="1"/>
</dbReference>
<proteinExistence type="predicted"/>
<dbReference type="InterPro" id="IPR042564">
    <property type="entry name" value="CRISPR-Cas6/Csy4_sf"/>
</dbReference>
<dbReference type="NCBIfam" id="TIGR02563">
    <property type="entry name" value="cas_Csy4"/>
    <property type="match status" value="1"/>
</dbReference>
<evidence type="ECO:0000313" key="2">
    <source>
        <dbReference type="Proteomes" id="UP000005380"/>
    </source>
</evidence>
<dbReference type="HOGENOM" id="CLU_108958_0_1_6"/>
<sequence length="188" mass="22052">MKYYQEITLLPSPEVSINFLWQKLYQPLHLLMVETKTQPATEWLRISFPEYTQRFLGKKMRVFSEGEAVLQKLDLKKKFHNYDDYLHITQIRQVPENVNGVIIFKRYQPKQNSQSHATRLAKRHGLSVDEAFGLLNAKPAQPLPFINLKSLSSKQDYRLRIQKQSIDSSQQQEVIFNAYGLNNPVPDF</sequence>
<dbReference type="CDD" id="cd09739">
    <property type="entry name" value="Cas6_I-F"/>
    <property type="match status" value="1"/>
</dbReference>
<dbReference type="EMBL" id="CP007030">
    <property type="protein sequence ID" value="AHF01504.1"/>
    <property type="molecule type" value="Genomic_DNA"/>
</dbReference>
<dbReference type="Proteomes" id="UP000005380">
    <property type="component" value="Chromosome"/>
</dbReference>
<name>W0DWZ2_9GAMM</name>
<dbReference type="eggNOG" id="ENOG5032RVU">
    <property type="taxonomic scope" value="Bacteria"/>
</dbReference>
<dbReference type="OrthoDB" id="259831at2"/>
<reference evidence="1 2" key="1">
    <citation type="submission" date="2013-12" db="EMBL/GenBank/DDBJ databases">
        <authorList>
            <consortium name="DOE Joint Genome Institute"/>
            <person name="Kappler U."/>
            <person name="Huntemann M."/>
            <person name="Han J."/>
            <person name="Chen A."/>
            <person name="Kyrpides N."/>
            <person name="Mavromatis K."/>
            <person name="Markowitz V."/>
            <person name="Palaniappan K."/>
            <person name="Ivanova N."/>
            <person name="Schaumberg A."/>
            <person name="Pati A."/>
            <person name="Liolios K."/>
            <person name="Nordberg H.P."/>
            <person name="Cantor M.N."/>
            <person name="Hua S.X."/>
            <person name="Woyke T."/>
        </authorList>
    </citation>
    <scope>NUCLEOTIDE SEQUENCE [LARGE SCALE GENOMIC DNA]</scope>
    <source>
        <strain evidence="2">AL2</strain>
    </source>
</reference>
<dbReference type="GO" id="GO:0004519">
    <property type="term" value="F:endonuclease activity"/>
    <property type="evidence" value="ECO:0007669"/>
    <property type="project" value="InterPro"/>
</dbReference>
<gene>
    <name evidence="1" type="ORF">THIAE_06800</name>
</gene>
<keyword evidence="2" id="KW-1185">Reference proteome</keyword>
<dbReference type="STRING" id="717772.THIAE_06800"/>
<dbReference type="InParanoid" id="W0DWZ2"/>
<dbReference type="Pfam" id="PF09618">
    <property type="entry name" value="Cas_Csy4"/>
    <property type="match status" value="1"/>
</dbReference>
<dbReference type="InterPro" id="IPR013396">
    <property type="entry name" value="CRISPR-assoc_prot_Csy4"/>
</dbReference>